<proteinExistence type="inferred from homology"/>
<dbReference type="GO" id="GO:0016620">
    <property type="term" value="F:oxidoreductase activity, acting on the aldehyde or oxo group of donors, NAD or NADP as acceptor"/>
    <property type="evidence" value="ECO:0007669"/>
    <property type="project" value="InterPro"/>
</dbReference>
<evidence type="ECO:0000256" key="2">
    <source>
        <dbReference type="ARBA" id="ARBA00023002"/>
    </source>
</evidence>
<evidence type="ECO:0000256" key="5">
    <source>
        <dbReference type="SAM" id="MobiDB-lite"/>
    </source>
</evidence>
<feature type="region of interest" description="Disordered" evidence="5">
    <location>
        <begin position="1"/>
        <end position="22"/>
    </location>
</feature>
<feature type="compositionally biased region" description="Polar residues" evidence="5">
    <location>
        <begin position="1"/>
        <end position="19"/>
    </location>
</feature>
<comment type="similarity">
    <text evidence="1 4">Belongs to the aldehyde dehydrogenase family.</text>
</comment>
<dbReference type="InterPro" id="IPR016161">
    <property type="entry name" value="Ald_DH/histidinol_DH"/>
</dbReference>
<organism evidence="7 8">
    <name type="scientific">Schizophyllum amplum</name>
    <dbReference type="NCBI Taxonomy" id="97359"/>
    <lineage>
        <taxon>Eukaryota</taxon>
        <taxon>Fungi</taxon>
        <taxon>Dikarya</taxon>
        <taxon>Basidiomycota</taxon>
        <taxon>Agaricomycotina</taxon>
        <taxon>Agaricomycetes</taxon>
        <taxon>Agaricomycetidae</taxon>
        <taxon>Agaricales</taxon>
        <taxon>Schizophyllaceae</taxon>
        <taxon>Schizophyllum</taxon>
    </lineage>
</organism>
<comment type="caution">
    <text evidence="7">The sequence shown here is derived from an EMBL/GenBank/DDBJ whole genome shotgun (WGS) entry which is preliminary data.</text>
</comment>
<dbReference type="Gene3D" id="3.40.605.10">
    <property type="entry name" value="Aldehyde Dehydrogenase, Chain A, domain 1"/>
    <property type="match status" value="1"/>
</dbReference>
<dbReference type="Pfam" id="PF00171">
    <property type="entry name" value="Aldedh"/>
    <property type="match status" value="1"/>
</dbReference>
<dbReference type="Proteomes" id="UP000320762">
    <property type="component" value="Unassembled WGS sequence"/>
</dbReference>
<sequence length="466" mass="49474">MAFSETTQTTISPATQQPVYTRDYPSPAAVTTTLDSAASAASRWAAVPLAQRQAAMDRFLAVFEAADKDELARELTAQMGRPLKQNAGEFNGFLGRARYLASVAAECLADMPIDEAQGNGFTLKRRIKKVPLGVVLLIAPWNYPYLTTVNALVPALLAGNAVILKPSPQTPLVSDVFTVLHLTPNLVKQAMRHPAVGFVSFTGSVAGGRDVARVAAGYGDDVGEIGIKHTALELGGKDPAYVRADADLDYVVPELVDGAMYNSGQSCCGVERIYVHTSLYPAFVAKFADFVKKEYKLGDPMAEGVNLGPVISNAAKKRIEAQVAEAVASGATALIPASLFPAADDPNSAYVAPQVLVGCTAEMEVVKEETFGPVVPILEVADDAEAIKAMNDSRYGLTASIWTNDADAFAALEPMVEAGTVFMNRADFLDPALAWVGVKDSGRGVSLSYDQVTRPKSVHMKVLSGK</sequence>
<dbReference type="Gene3D" id="3.40.309.10">
    <property type="entry name" value="Aldehyde Dehydrogenase, Chain A, domain 2"/>
    <property type="match status" value="1"/>
</dbReference>
<dbReference type="FunFam" id="3.40.309.10:FF:000009">
    <property type="entry name" value="Aldehyde dehydrogenase A"/>
    <property type="match status" value="1"/>
</dbReference>
<feature type="active site" evidence="3">
    <location>
        <position position="233"/>
    </location>
</feature>
<keyword evidence="8" id="KW-1185">Reference proteome</keyword>
<evidence type="ECO:0000259" key="6">
    <source>
        <dbReference type="Pfam" id="PF00171"/>
    </source>
</evidence>
<dbReference type="EMBL" id="VDMD01000047">
    <property type="protein sequence ID" value="TRM57508.1"/>
    <property type="molecule type" value="Genomic_DNA"/>
</dbReference>
<dbReference type="SUPFAM" id="SSF53720">
    <property type="entry name" value="ALDH-like"/>
    <property type="match status" value="1"/>
</dbReference>
<evidence type="ECO:0000256" key="4">
    <source>
        <dbReference type="RuleBase" id="RU003345"/>
    </source>
</evidence>
<name>A0A550BYC7_9AGAR</name>
<protein>
    <submittedName>
        <fullName evidence="7">Aldehyde/histidinol dehydrogenase</fullName>
    </submittedName>
</protein>
<evidence type="ECO:0000256" key="1">
    <source>
        <dbReference type="ARBA" id="ARBA00009986"/>
    </source>
</evidence>
<accession>A0A550BYC7</accession>
<evidence type="ECO:0000313" key="7">
    <source>
        <dbReference type="EMBL" id="TRM57508.1"/>
    </source>
</evidence>
<dbReference type="InterPro" id="IPR016162">
    <property type="entry name" value="Ald_DH_N"/>
</dbReference>
<dbReference type="STRING" id="97359.A0A550BYC7"/>
<evidence type="ECO:0000313" key="8">
    <source>
        <dbReference type="Proteomes" id="UP000320762"/>
    </source>
</evidence>
<dbReference type="InterPro" id="IPR016163">
    <property type="entry name" value="Ald_DH_C"/>
</dbReference>
<dbReference type="PROSITE" id="PS00687">
    <property type="entry name" value="ALDEHYDE_DEHYDR_GLU"/>
    <property type="match status" value="1"/>
</dbReference>
<dbReference type="PANTHER" id="PTHR11699">
    <property type="entry name" value="ALDEHYDE DEHYDROGENASE-RELATED"/>
    <property type="match status" value="1"/>
</dbReference>
<reference evidence="7 8" key="1">
    <citation type="journal article" date="2019" name="New Phytol.">
        <title>Comparative genomics reveals unique wood-decay strategies and fruiting body development in the Schizophyllaceae.</title>
        <authorList>
            <person name="Almasi E."/>
            <person name="Sahu N."/>
            <person name="Krizsan K."/>
            <person name="Balint B."/>
            <person name="Kovacs G.M."/>
            <person name="Kiss B."/>
            <person name="Cseklye J."/>
            <person name="Drula E."/>
            <person name="Henrissat B."/>
            <person name="Nagy I."/>
            <person name="Chovatia M."/>
            <person name="Adam C."/>
            <person name="LaButti K."/>
            <person name="Lipzen A."/>
            <person name="Riley R."/>
            <person name="Grigoriev I.V."/>
            <person name="Nagy L.G."/>
        </authorList>
    </citation>
    <scope>NUCLEOTIDE SEQUENCE [LARGE SCALE GENOMIC DNA]</scope>
    <source>
        <strain evidence="7 8">NL-1724</strain>
    </source>
</reference>
<keyword evidence="2 4" id="KW-0560">Oxidoreductase</keyword>
<dbReference type="CDD" id="cd07102">
    <property type="entry name" value="ALDH_EDX86601"/>
    <property type="match status" value="1"/>
</dbReference>
<dbReference type="InterPro" id="IPR029510">
    <property type="entry name" value="Ald_DH_CS_GLU"/>
</dbReference>
<evidence type="ECO:0000256" key="3">
    <source>
        <dbReference type="PROSITE-ProRule" id="PRU10007"/>
    </source>
</evidence>
<dbReference type="OrthoDB" id="310895at2759"/>
<feature type="domain" description="Aldehyde dehydrogenase" evidence="6">
    <location>
        <begin position="6"/>
        <end position="449"/>
    </location>
</feature>
<dbReference type="AlphaFoldDB" id="A0A550BYC7"/>
<dbReference type="InterPro" id="IPR015590">
    <property type="entry name" value="Aldehyde_DH_dom"/>
</dbReference>
<gene>
    <name evidence="7" type="ORF">BD626DRAFT_574545</name>
</gene>